<dbReference type="EMBL" id="JAPEIS010000001">
    <property type="protein sequence ID" value="KAJ8069600.1"/>
    <property type="molecule type" value="Genomic_DNA"/>
</dbReference>
<organism evidence="1 2">
    <name type="scientific">Sclerotinia nivalis</name>
    <dbReference type="NCBI Taxonomy" id="352851"/>
    <lineage>
        <taxon>Eukaryota</taxon>
        <taxon>Fungi</taxon>
        <taxon>Dikarya</taxon>
        <taxon>Ascomycota</taxon>
        <taxon>Pezizomycotina</taxon>
        <taxon>Leotiomycetes</taxon>
        <taxon>Helotiales</taxon>
        <taxon>Sclerotiniaceae</taxon>
        <taxon>Sclerotinia</taxon>
    </lineage>
</organism>
<accession>A0A9X0DPC7</accession>
<proteinExistence type="predicted"/>
<name>A0A9X0DPC7_9HELO</name>
<evidence type="ECO:0000313" key="2">
    <source>
        <dbReference type="Proteomes" id="UP001152300"/>
    </source>
</evidence>
<dbReference type="AlphaFoldDB" id="A0A9X0DPC7"/>
<dbReference type="Proteomes" id="UP001152300">
    <property type="component" value="Unassembled WGS sequence"/>
</dbReference>
<comment type="caution">
    <text evidence="1">The sequence shown here is derived from an EMBL/GenBank/DDBJ whole genome shotgun (WGS) entry which is preliminary data.</text>
</comment>
<evidence type="ECO:0000313" key="1">
    <source>
        <dbReference type="EMBL" id="KAJ8069600.1"/>
    </source>
</evidence>
<gene>
    <name evidence="1" type="ORF">OCU04_000038</name>
</gene>
<sequence length="65" mass="6961">MSPVFIALVHAVRVRVHDFDVHVLCAYWADAAHFVDGAIIDLGLMTPTTYHAEDNTAAALPGSGL</sequence>
<reference evidence="1" key="1">
    <citation type="submission" date="2022-11" db="EMBL/GenBank/DDBJ databases">
        <title>Genome Resource of Sclerotinia nivalis Strain SnTB1, a Plant Pathogen Isolated from American Ginseng.</title>
        <authorList>
            <person name="Fan S."/>
        </authorList>
    </citation>
    <scope>NUCLEOTIDE SEQUENCE</scope>
    <source>
        <strain evidence="1">SnTB1</strain>
    </source>
</reference>
<keyword evidence="2" id="KW-1185">Reference proteome</keyword>
<protein>
    <submittedName>
        <fullName evidence="1">Uncharacterized protein</fullName>
    </submittedName>
</protein>